<dbReference type="PIRSF" id="PIRSF015380">
    <property type="entry name" value="Site-sp_rcmb"/>
    <property type="match status" value="1"/>
</dbReference>
<dbReference type="RefSeq" id="WP_175423675.1">
    <property type="nucleotide sequence ID" value="NZ_CP040709.1"/>
</dbReference>
<feature type="transmembrane region" description="Helical" evidence="1">
    <location>
        <begin position="360"/>
        <end position="378"/>
    </location>
</feature>
<sequence length="649" mass="69723">MTTALDTLLQPLDAQRPRAESQLALIALVAWLRPGAAEGLDAAAARADYLLQRLQGDAGLRAQIQAYFAALWARVDSASLLAEYGIAQRYSLLRELRRRVALRWLPASADTDQLGALFDLAFVAGDQGWIAALPASTQQGLLALLAPPRAAAQDALRLLATQISATAQDAELRRRLAAPWRQHPPLRNLPEQCAQLLTALQAGDTTAALQQAALLRASLDPAREALASVWPELESQGVSIELVFNIEQLEARLQRFEELLAVSLQGPGAGSALLHRLLECGAEQRGIRPLLARHSALLARLIAERHAETGEHYISRDRGEYWEMLRRAAGGGLVIAGTTFIKFAIGALALSAFWSGFWAGANYAASFVLVMLLHWTVATKQPAMTAPALADSLGQLGPSGNEAQRQQALSAFVDKVAALIRTQMAGILGNVALCAPVVLAAQGLSQLLFGAPLVGEAPAHYALHSLQLWGPSLLFAAFTGVLLFASSLIAGWAENAFVLHRMDSALEWNPRLRRVLGPERCARWAAWWRSHVSGVVANVSLGFLLGLTPALAGFVGLGLEVRHVTLATGQLAAALGALGLPLLHTTEFWLALLCIAGIGLLNVGVSFALAFHVALRSRGIRLRDRRELMQALRQRVRAAPLSFLCPPRA</sequence>
<feature type="transmembrane region" description="Helical" evidence="1">
    <location>
        <begin position="328"/>
        <end position="354"/>
    </location>
</feature>
<accession>A0A840S181</accession>
<evidence type="ECO:0000256" key="1">
    <source>
        <dbReference type="SAM" id="Phobius"/>
    </source>
</evidence>
<evidence type="ECO:0000313" key="3">
    <source>
        <dbReference type="Proteomes" id="UP000554837"/>
    </source>
</evidence>
<feature type="transmembrane region" description="Helical" evidence="1">
    <location>
        <begin position="473"/>
        <end position="493"/>
    </location>
</feature>
<keyword evidence="1" id="KW-0812">Transmembrane</keyword>
<dbReference type="Proteomes" id="UP000554837">
    <property type="component" value="Unassembled WGS sequence"/>
</dbReference>
<comment type="caution">
    <text evidence="2">The sequence shown here is derived from an EMBL/GenBank/DDBJ whole genome shotgun (WGS) entry which is preliminary data.</text>
</comment>
<organism evidence="2 3">
    <name type="scientific">Inhella inkyongensis</name>
    <dbReference type="NCBI Taxonomy" id="392593"/>
    <lineage>
        <taxon>Bacteria</taxon>
        <taxon>Pseudomonadati</taxon>
        <taxon>Pseudomonadota</taxon>
        <taxon>Betaproteobacteria</taxon>
        <taxon>Burkholderiales</taxon>
        <taxon>Sphaerotilaceae</taxon>
        <taxon>Inhella</taxon>
    </lineage>
</organism>
<keyword evidence="1" id="KW-0472">Membrane</keyword>
<gene>
    <name evidence="2" type="ORF">HNQ51_000816</name>
</gene>
<evidence type="ECO:0000313" key="2">
    <source>
        <dbReference type="EMBL" id="MBB5203523.1"/>
    </source>
</evidence>
<feature type="transmembrane region" description="Helical" evidence="1">
    <location>
        <begin position="589"/>
        <end position="615"/>
    </location>
</feature>
<name>A0A840S181_9BURK</name>
<protein>
    <submittedName>
        <fullName evidence="2">Site-specific recombinase</fullName>
    </submittedName>
</protein>
<dbReference type="Pfam" id="PF10136">
    <property type="entry name" value="SpecificRecomb"/>
    <property type="match status" value="1"/>
</dbReference>
<dbReference type="AlphaFoldDB" id="A0A840S181"/>
<proteinExistence type="predicted"/>
<keyword evidence="1" id="KW-1133">Transmembrane helix</keyword>
<dbReference type="EMBL" id="JACHHO010000001">
    <property type="protein sequence ID" value="MBB5203523.1"/>
    <property type="molecule type" value="Genomic_DNA"/>
</dbReference>
<feature type="transmembrane region" description="Helical" evidence="1">
    <location>
        <begin position="535"/>
        <end position="557"/>
    </location>
</feature>
<dbReference type="InterPro" id="IPR011385">
    <property type="entry name" value="Site-sp_rcmbase"/>
</dbReference>
<reference evidence="2 3" key="1">
    <citation type="submission" date="2020-08" db="EMBL/GenBank/DDBJ databases">
        <title>Genomic Encyclopedia of Type Strains, Phase IV (KMG-IV): sequencing the most valuable type-strain genomes for metagenomic binning, comparative biology and taxonomic classification.</title>
        <authorList>
            <person name="Goeker M."/>
        </authorList>
    </citation>
    <scope>NUCLEOTIDE SEQUENCE [LARGE SCALE GENOMIC DNA]</scope>
    <source>
        <strain evidence="2 3">DSM 23958</strain>
    </source>
</reference>
<keyword evidence="3" id="KW-1185">Reference proteome</keyword>